<reference evidence="10 11" key="1">
    <citation type="journal article" date="2017" name="ISME J.">
        <title>Energy and carbon metabolisms in a deep terrestrial subsurface fluid microbial community.</title>
        <authorList>
            <person name="Momper L."/>
            <person name="Jungbluth S.P."/>
            <person name="Lee M.D."/>
            <person name="Amend J.P."/>
        </authorList>
    </citation>
    <scope>NUCLEOTIDE SEQUENCE [LARGE SCALE GENOMIC DNA]</scope>
    <source>
        <strain evidence="10">SURF_17</strain>
    </source>
</reference>
<evidence type="ECO:0000259" key="8">
    <source>
        <dbReference type="Pfam" id="PF00924"/>
    </source>
</evidence>
<comment type="subcellular location">
    <subcellularLocation>
        <location evidence="1">Cell membrane</location>
        <topology evidence="1">Multi-pass membrane protein</topology>
    </subcellularLocation>
</comment>
<dbReference type="Gene3D" id="2.30.30.60">
    <property type="match status" value="1"/>
</dbReference>
<keyword evidence="5 7" id="KW-1133">Transmembrane helix</keyword>
<feature type="domain" description="Mechanosensitive ion channel MscS C-terminal" evidence="9">
    <location>
        <begin position="173"/>
        <end position="255"/>
    </location>
</feature>
<feature type="domain" description="Mechanosensitive ion channel MscS" evidence="8">
    <location>
        <begin position="101"/>
        <end position="166"/>
    </location>
</feature>
<accession>A0A419ETD8</accession>
<dbReference type="InterPro" id="IPR045275">
    <property type="entry name" value="MscS_archaea/bacteria_type"/>
</dbReference>
<dbReference type="Pfam" id="PF00924">
    <property type="entry name" value="MS_channel_2nd"/>
    <property type="match status" value="1"/>
</dbReference>
<comment type="similarity">
    <text evidence="2">Belongs to the MscS (TC 1.A.23) family.</text>
</comment>
<dbReference type="Pfam" id="PF21082">
    <property type="entry name" value="MS_channel_3rd"/>
    <property type="match status" value="1"/>
</dbReference>
<dbReference type="SUPFAM" id="SSF50182">
    <property type="entry name" value="Sm-like ribonucleoproteins"/>
    <property type="match status" value="1"/>
</dbReference>
<proteinExistence type="inferred from homology"/>
<dbReference type="InterPro" id="IPR011066">
    <property type="entry name" value="MscS_channel_C_sf"/>
</dbReference>
<dbReference type="Proteomes" id="UP000285961">
    <property type="component" value="Unassembled WGS sequence"/>
</dbReference>
<dbReference type="GO" id="GO:0008381">
    <property type="term" value="F:mechanosensitive monoatomic ion channel activity"/>
    <property type="evidence" value="ECO:0007669"/>
    <property type="project" value="InterPro"/>
</dbReference>
<evidence type="ECO:0000259" key="9">
    <source>
        <dbReference type="Pfam" id="PF21082"/>
    </source>
</evidence>
<dbReference type="AlphaFoldDB" id="A0A419ETD8"/>
<dbReference type="SUPFAM" id="SSF82861">
    <property type="entry name" value="Mechanosensitive channel protein MscS (YggB), transmembrane region"/>
    <property type="match status" value="1"/>
</dbReference>
<dbReference type="InterPro" id="IPR011014">
    <property type="entry name" value="MscS_channel_TM-2"/>
</dbReference>
<dbReference type="Gene3D" id="3.30.70.100">
    <property type="match status" value="1"/>
</dbReference>
<evidence type="ECO:0000256" key="6">
    <source>
        <dbReference type="ARBA" id="ARBA00023136"/>
    </source>
</evidence>
<feature type="transmembrane region" description="Helical" evidence="7">
    <location>
        <begin position="84"/>
        <end position="114"/>
    </location>
</feature>
<dbReference type="InterPro" id="IPR008910">
    <property type="entry name" value="MSC_TM_helix"/>
</dbReference>
<dbReference type="InterPro" id="IPR010920">
    <property type="entry name" value="LSM_dom_sf"/>
</dbReference>
<protein>
    <submittedName>
        <fullName evidence="10">Mechanosensitive ion channel family protein</fullName>
    </submittedName>
</protein>
<evidence type="ECO:0000256" key="4">
    <source>
        <dbReference type="ARBA" id="ARBA00022692"/>
    </source>
</evidence>
<gene>
    <name evidence="10" type="ORF">C4532_15000</name>
</gene>
<evidence type="ECO:0000313" key="10">
    <source>
        <dbReference type="EMBL" id="RJP67096.1"/>
    </source>
</evidence>
<dbReference type="InterPro" id="IPR006685">
    <property type="entry name" value="MscS_channel_2nd"/>
</dbReference>
<feature type="transmembrane region" description="Helical" evidence="7">
    <location>
        <begin position="53"/>
        <end position="78"/>
    </location>
</feature>
<dbReference type="EMBL" id="QZKI01000108">
    <property type="protein sequence ID" value="RJP67096.1"/>
    <property type="molecule type" value="Genomic_DNA"/>
</dbReference>
<organism evidence="10 11">
    <name type="scientific">Candidatus Abyssobacteria bacterium SURF_17</name>
    <dbReference type="NCBI Taxonomy" id="2093361"/>
    <lineage>
        <taxon>Bacteria</taxon>
        <taxon>Pseudomonadati</taxon>
        <taxon>Candidatus Hydrogenedentota</taxon>
        <taxon>Candidatus Abyssobacteria</taxon>
    </lineage>
</organism>
<feature type="transmembrane region" description="Helical" evidence="7">
    <location>
        <begin position="12"/>
        <end position="33"/>
    </location>
</feature>
<evidence type="ECO:0000256" key="2">
    <source>
        <dbReference type="ARBA" id="ARBA00008017"/>
    </source>
</evidence>
<dbReference type="InterPro" id="IPR023408">
    <property type="entry name" value="MscS_beta-dom_sf"/>
</dbReference>
<dbReference type="SUPFAM" id="SSF82689">
    <property type="entry name" value="Mechanosensitive channel protein MscS (YggB), C-terminal domain"/>
    <property type="match status" value="1"/>
</dbReference>
<dbReference type="PANTHER" id="PTHR30221:SF1">
    <property type="entry name" value="SMALL-CONDUCTANCE MECHANOSENSITIVE CHANNEL"/>
    <property type="match status" value="1"/>
</dbReference>
<evidence type="ECO:0000256" key="3">
    <source>
        <dbReference type="ARBA" id="ARBA00022475"/>
    </source>
</evidence>
<evidence type="ECO:0000256" key="7">
    <source>
        <dbReference type="SAM" id="Phobius"/>
    </source>
</evidence>
<dbReference type="Pfam" id="PF05552">
    <property type="entry name" value="MS_channel_1st_1"/>
    <property type="match status" value="1"/>
</dbReference>
<dbReference type="InterPro" id="IPR049278">
    <property type="entry name" value="MS_channel_C"/>
</dbReference>
<evidence type="ECO:0000256" key="1">
    <source>
        <dbReference type="ARBA" id="ARBA00004651"/>
    </source>
</evidence>
<name>A0A419ETD8_9BACT</name>
<evidence type="ECO:0000256" key="5">
    <source>
        <dbReference type="ARBA" id="ARBA00022989"/>
    </source>
</evidence>
<dbReference type="PANTHER" id="PTHR30221">
    <property type="entry name" value="SMALL-CONDUCTANCE MECHANOSENSITIVE CHANNEL"/>
    <property type="match status" value="1"/>
</dbReference>
<keyword evidence="4 7" id="KW-0812">Transmembrane</keyword>
<keyword evidence="3" id="KW-1003">Cell membrane</keyword>
<evidence type="ECO:0000313" key="11">
    <source>
        <dbReference type="Proteomes" id="UP000285961"/>
    </source>
</evidence>
<comment type="caution">
    <text evidence="10">The sequence shown here is derived from an EMBL/GenBank/DDBJ whole genome shotgun (WGS) entry which is preliminary data.</text>
</comment>
<sequence>MENIIPKLQEWVALYGVRALVAIIILVVGRWIAKMLRNLVERMMRKREVEPTIVSFVGNLVYVALLVFVIIAAINQIGVQTKSFIAVIAAGLAIGLALQGSLANFAAGFLLILFRPFKVGDYIEGAGVAGVVDAVQLFVTQLKTPDNKLVIIPNAKLTGDNIINYSANENRRVDLIFGVSYRADLRKVREVLQDILSKDSRILKDPAPTIAVLELADNSVNFAVRPWVKTADYWDVYFGLTENVKRRFDEEGIGIPFPQRDVHLFQTT</sequence>
<dbReference type="Gene3D" id="1.10.287.1260">
    <property type="match status" value="1"/>
</dbReference>
<dbReference type="GO" id="GO:0005886">
    <property type="term" value="C:plasma membrane"/>
    <property type="evidence" value="ECO:0007669"/>
    <property type="project" value="UniProtKB-SubCell"/>
</dbReference>
<keyword evidence="6 7" id="KW-0472">Membrane</keyword>